<evidence type="ECO:0000256" key="1">
    <source>
        <dbReference type="SAM" id="MobiDB-lite"/>
    </source>
</evidence>
<evidence type="ECO:0000313" key="3">
    <source>
        <dbReference type="Proteomes" id="UP000799772"/>
    </source>
</evidence>
<sequence length="188" mass="21638">MRPRDPPSSSSSASSSTSSSASTGKSGITGRSTSFLIPDTFDLINTSTENIAQLECNRRNSSWDEYLYDTAMEKWSCEQDRLEMRQQLLQQMKGYYGNQRWKNVDSLEDIELYSDDQTKKLYLDLLVLYGEHNKRRCRYVDRQDREASKGAFKRRRLNAGAEERESGPRALLRRLGALLSDDFARLTI</sequence>
<dbReference type="Proteomes" id="UP000799772">
    <property type="component" value="Unassembled WGS sequence"/>
</dbReference>
<comment type="caution">
    <text evidence="2">The sequence shown here is derived from an EMBL/GenBank/DDBJ whole genome shotgun (WGS) entry which is preliminary data.</text>
</comment>
<reference evidence="2" key="1">
    <citation type="journal article" date="2020" name="Stud. Mycol.">
        <title>101 Dothideomycetes genomes: a test case for predicting lifestyles and emergence of pathogens.</title>
        <authorList>
            <person name="Haridas S."/>
            <person name="Albert R."/>
            <person name="Binder M."/>
            <person name="Bloem J."/>
            <person name="Labutti K."/>
            <person name="Salamov A."/>
            <person name="Andreopoulos B."/>
            <person name="Baker S."/>
            <person name="Barry K."/>
            <person name="Bills G."/>
            <person name="Bluhm B."/>
            <person name="Cannon C."/>
            <person name="Castanera R."/>
            <person name="Culley D."/>
            <person name="Daum C."/>
            <person name="Ezra D."/>
            <person name="Gonzalez J."/>
            <person name="Henrissat B."/>
            <person name="Kuo A."/>
            <person name="Liang C."/>
            <person name="Lipzen A."/>
            <person name="Lutzoni F."/>
            <person name="Magnuson J."/>
            <person name="Mondo S."/>
            <person name="Nolan M."/>
            <person name="Ohm R."/>
            <person name="Pangilinan J."/>
            <person name="Park H.-J."/>
            <person name="Ramirez L."/>
            <person name="Alfaro M."/>
            <person name="Sun H."/>
            <person name="Tritt A."/>
            <person name="Yoshinaga Y."/>
            <person name="Zwiers L.-H."/>
            <person name="Turgeon B."/>
            <person name="Goodwin S."/>
            <person name="Spatafora J."/>
            <person name="Crous P."/>
            <person name="Grigoriev I."/>
        </authorList>
    </citation>
    <scope>NUCLEOTIDE SEQUENCE</scope>
    <source>
        <strain evidence="2">CBS 133067</strain>
    </source>
</reference>
<dbReference type="EMBL" id="ML978129">
    <property type="protein sequence ID" value="KAF2096771.1"/>
    <property type="molecule type" value="Genomic_DNA"/>
</dbReference>
<feature type="compositionally biased region" description="Low complexity" evidence="1">
    <location>
        <begin position="8"/>
        <end position="23"/>
    </location>
</feature>
<dbReference type="AlphaFoldDB" id="A0A9P4I7S0"/>
<evidence type="ECO:0000313" key="2">
    <source>
        <dbReference type="EMBL" id="KAF2096771.1"/>
    </source>
</evidence>
<feature type="region of interest" description="Disordered" evidence="1">
    <location>
        <begin position="1"/>
        <end position="28"/>
    </location>
</feature>
<name>A0A9P4I7S0_9PEZI</name>
<protein>
    <submittedName>
        <fullName evidence="2">Uncharacterized protein</fullName>
    </submittedName>
</protein>
<accession>A0A9P4I7S0</accession>
<keyword evidence="3" id="KW-1185">Reference proteome</keyword>
<proteinExistence type="predicted"/>
<gene>
    <name evidence="2" type="ORF">NA57DRAFT_78364</name>
</gene>
<organism evidence="2 3">
    <name type="scientific">Rhizodiscina lignyota</name>
    <dbReference type="NCBI Taxonomy" id="1504668"/>
    <lineage>
        <taxon>Eukaryota</taxon>
        <taxon>Fungi</taxon>
        <taxon>Dikarya</taxon>
        <taxon>Ascomycota</taxon>
        <taxon>Pezizomycotina</taxon>
        <taxon>Dothideomycetes</taxon>
        <taxon>Pleosporomycetidae</taxon>
        <taxon>Aulographales</taxon>
        <taxon>Rhizodiscinaceae</taxon>
        <taxon>Rhizodiscina</taxon>
    </lineage>
</organism>